<dbReference type="VEuPathDB" id="FungiDB:BTJ68_06059"/>
<gene>
    <name evidence="2" type="ORF">BTJ68_06059</name>
</gene>
<feature type="non-terminal residue" evidence="2">
    <location>
        <position position="69"/>
    </location>
</feature>
<organism evidence="2 3">
    <name type="scientific">Hortaea werneckii EXF-2000</name>
    <dbReference type="NCBI Taxonomy" id="1157616"/>
    <lineage>
        <taxon>Eukaryota</taxon>
        <taxon>Fungi</taxon>
        <taxon>Dikarya</taxon>
        <taxon>Ascomycota</taxon>
        <taxon>Pezizomycotina</taxon>
        <taxon>Dothideomycetes</taxon>
        <taxon>Dothideomycetidae</taxon>
        <taxon>Mycosphaerellales</taxon>
        <taxon>Teratosphaeriaceae</taxon>
        <taxon>Hortaea</taxon>
    </lineage>
</organism>
<accession>A0A1Z5TGG2</accession>
<dbReference type="InParanoid" id="A0A1Z5TGG2"/>
<evidence type="ECO:0000313" key="2">
    <source>
        <dbReference type="EMBL" id="OTA35097.1"/>
    </source>
</evidence>
<dbReference type="Proteomes" id="UP000194280">
    <property type="component" value="Unassembled WGS sequence"/>
</dbReference>
<evidence type="ECO:0000313" key="3">
    <source>
        <dbReference type="Proteomes" id="UP000194280"/>
    </source>
</evidence>
<sequence>MSSIVPPEVEAAKQRTQAAITSAKDATSSGIQKAREDPQAAKRDFLHSSLMRAALPFINGGAAGMVATT</sequence>
<reference evidence="2 3" key="1">
    <citation type="submission" date="2017-01" db="EMBL/GenBank/DDBJ databases">
        <title>The recent genome duplication of the halophilic yeast Hortaea werneckii: insights from long-read sequencing.</title>
        <authorList>
            <person name="Sinha S."/>
            <person name="Flibotte S."/>
            <person name="Neira M."/>
            <person name="Lenassi M."/>
            <person name="Gostincar C."/>
            <person name="Stajich J.E."/>
            <person name="Nislow C.E."/>
        </authorList>
    </citation>
    <scope>NUCLEOTIDE SEQUENCE [LARGE SCALE GENOMIC DNA]</scope>
    <source>
        <strain evidence="2 3">EXF-2000</strain>
    </source>
</reference>
<dbReference type="STRING" id="1157616.A0A1Z5TGG2"/>
<feature type="compositionally biased region" description="Polar residues" evidence="1">
    <location>
        <begin position="14"/>
        <end position="31"/>
    </location>
</feature>
<dbReference type="AlphaFoldDB" id="A0A1Z5TGG2"/>
<name>A0A1Z5TGG2_HORWE</name>
<proteinExistence type="predicted"/>
<dbReference type="EMBL" id="MUNK01000049">
    <property type="protein sequence ID" value="OTA35097.1"/>
    <property type="molecule type" value="Genomic_DNA"/>
</dbReference>
<comment type="caution">
    <text evidence="2">The sequence shown here is derived from an EMBL/GenBank/DDBJ whole genome shotgun (WGS) entry which is preliminary data.</text>
</comment>
<feature type="region of interest" description="Disordered" evidence="1">
    <location>
        <begin position="1"/>
        <end position="39"/>
    </location>
</feature>
<keyword evidence="3" id="KW-1185">Reference proteome</keyword>
<evidence type="ECO:0000256" key="1">
    <source>
        <dbReference type="SAM" id="MobiDB-lite"/>
    </source>
</evidence>
<protein>
    <submittedName>
        <fullName evidence="2">Uncharacterized protein</fullName>
    </submittedName>
</protein>